<comment type="similarity">
    <text evidence="1">Belongs to the HipA Ser/Thr kinase family.</text>
</comment>
<dbReference type="InterPro" id="IPR012893">
    <property type="entry name" value="HipA-like_C"/>
</dbReference>
<evidence type="ECO:0000259" key="5">
    <source>
        <dbReference type="Pfam" id="PF13657"/>
    </source>
</evidence>
<dbReference type="OrthoDB" id="9805913at2"/>
<dbReference type="InterPro" id="IPR017508">
    <property type="entry name" value="HipA_N1"/>
</dbReference>
<dbReference type="PANTHER" id="PTHR37419:SF1">
    <property type="entry name" value="SERINE_THREONINE-PROTEIN KINASE TOXIN HIPA"/>
    <property type="match status" value="1"/>
</dbReference>
<dbReference type="NCBIfam" id="TIGR03071">
    <property type="entry name" value="couple_hipA"/>
    <property type="match status" value="1"/>
</dbReference>
<dbReference type="EMBL" id="VXKB01000002">
    <property type="protein sequence ID" value="KAA8715336.1"/>
    <property type="molecule type" value="Genomic_DNA"/>
</dbReference>
<dbReference type="Proteomes" id="UP000322181">
    <property type="component" value="Unassembled WGS sequence"/>
</dbReference>
<dbReference type="Pfam" id="PF07804">
    <property type="entry name" value="HipA_C"/>
    <property type="match status" value="1"/>
</dbReference>
<feature type="domain" description="HipA-like C-terminal" evidence="4">
    <location>
        <begin position="150"/>
        <end position="397"/>
    </location>
</feature>
<dbReference type="RefSeq" id="WP_067366160.1">
    <property type="nucleotide sequence ID" value="NZ_BAAAFS010000002.1"/>
</dbReference>
<dbReference type="CDD" id="cd17808">
    <property type="entry name" value="HipA_Ec_like"/>
    <property type="match status" value="1"/>
</dbReference>
<keyword evidence="3" id="KW-0418">Kinase</keyword>
<dbReference type="GO" id="GO:0004674">
    <property type="term" value="F:protein serine/threonine kinase activity"/>
    <property type="evidence" value="ECO:0007669"/>
    <property type="project" value="TreeGrafter"/>
</dbReference>
<evidence type="ECO:0000313" key="7">
    <source>
        <dbReference type="Proteomes" id="UP000322181"/>
    </source>
</evidence>
<evidence type="ECO:0000256" key="1">
    <source>
        <dbReference type="ARBA" id="ARBA00010164"/>
    </source>
</evidence>
<dbReference type="GO" id="GO:0005829">
    <property type="term" value="C:cytosol"/>
    <property type="evidence" value="ECO:0007669"/>
    <property type="project" value="TreeGrafter"/>
</dbReference>
<proteinExistence type="inferred from homology"/>
<dbReference type="PANTHER" id="PTHR37419">
    <property type="entry name" value="SERINE/THREONINE-PROTEIN KINASE TOXIN HIPA"/>
    <property type="match status" value="1"/>
</dbReference>
<keyword evidence="2" id="KW-0808">Transferase</keyword>
<accession>A0A5M9R5Y8</accession>
<evidence type="ECO:0000256" key="2">
    <source>
        <dbReference type="ARBA" id="ARBA00022679"/>
    </source>
</evidence>
<evidence type="ECO:0000313" key="6">
    <source>
        <dbReference type="EMBL" id="KAA8715336.1"/>
    </source>
</evidence>
<organism evidence="6 7">
    <name type="scientific">Morganella psychrotolerans</name>
    <dbReference type="NCBI Taxonomy" id="368603"/>
    <lineage>
        <taxon>Bacteria</taxon>
        <taxon>Pseudomonadati</taxon>
        <taxon>Pseudomonadota</taxon>
        <taxon>Gammaproteobacteria</taxon>
        <taxon>Enterobacterales</taxon>
        <taxon>Morganellaceae</taxon>
        <taxon>Morganella</taxon>
    </lineage>
</organism>
<evidence type="ECO:0000259" key="4">
    <source>
        <dbReference type="Pfam" id="PF07804"/>
    </source>
</evidence>
<dbReference type="InterPro" id="IPR052028">
    <property type="entry name" value="HipA_Ser/Thr_kinase"/>
</dbReference>
<feature type="domain" description="HipA N-terminal subdomain 1" evidence="5">
    <location>
        <begin position="6"/>
        <end position="105"/>
    </location>
</feature>
<protein>
    <submittedName>
        <fullName evidence="6">Type II toxin-antitoxin system HipA family toxin</fullName>
    </submittedName>
</protein>
<dbReference type="AlphaFoldDB" id="A0A5M9R5Y8"/>
<comment type="caution">
    <text evidence="6">The sequence shown here is derived from an EMBL/GenBank/DDBJ whole genome shotgun (WGS) entry which is preliminary data.</text>
</comment>
<gene>
    <name evidence="6" type="ORF">F4V73_10150</name>
</gene>
<sequence>MKTQALTVAMNGDVVGTLYRDGTGAMSFEYTPEWLSEPGSRAISLSLPLQHNRIRGKEVFNFFSNLLPDSEAIIARMQARFHVDTTHPFDLLASVGRDCVGAIQLYPSGSDIPSVMEIRAEPLDDHQIETLLDGYQTAPLGMEEGADFRISLAGAQEKTALLRYQNCWQRPQGSTPTSHIFKLPIGRIEQNNIDLRESCENEWLCLRIAKAFGFPAADAELTVFGQKKVLIVGRFDRKWSENGWLMRLPQEDFCQALGVSPALKYESHGGPGIADAMNLLLGSRLATQDRELFFKSQILFWMLAAIDGHGKNFSLFIEPETSFRMTPLYDVMSAFPIFGSRSIPLKKAKMAMALYGKNKQYNFAMIQPRHFISTAARVGFSQDTARHLMLEMASCADAVIATVATELPADFPQHISDAIFKGLSGQAAKIVKWGEADLILTTKCGHYSK</sequence>
<name>A0A5M9R5Y8_9GAMM</name>
<evidence type="ECO:0000256" key="3">
    <source>
        <dbReference type="ARBA" id="ARBA00022777"/>
    </source>
</evidence>
<dbReference type="Pfam" id="PF13657">
    <property type="entry name" value="Couple_hipA"/>
    <property type="match status" value="1"/>
</dbReference>
<reference evidence="6 7" key="1">
    <citation type="submission" date="2019-09" db="EMBL/GenBank/DDBJ databases">
        <title>Draft genome sequence of various Type strains from the CCUG.</title>
        <authorList>
            <person name="Pineiro-Iglesias B."/>
            <person name="Tunovic T."/>
            <person name="Unosson C."/>
            <person name="Inganas E."/>
            <person name="Ohlen M."/>
            <person name="Cardew S."/>
            <person name="Jensie-Markopoulos S."/>
            <person name="Salva-Serra F."/>
            <person name="Jaen-Luchoro D."/>
            <person name="Karlsson R."/>
            <person name="Svensson-Stadler L."/>
            <person name="Chun J."/>
            <person name="Moore E."/>
        </authorList>
    </citation>
    <scope>NUCLEOTIDE SEQUENCE [LARGE SCALE GENOMIC DNA]</scope>
    <source>
        <strain evidence="6 7">CCUG 53682T</strain>
    </source>
</reference>